<dbReference type="Proteomes" id="UP000248783">
    <property type="component" value="Unassembled WGS sequence"/>
</dbReference>
<gene>
    <name evidence="2" type="ORF">DNL40_14135</name>
</gene>
<evidence type="ECO:0000313" key="3">
    <source>
        <dbReference type="Proteomes" id="UP000248783"/>
    </source>
</evidence>
<name>A0A2W5YCP5_9MICO</name>
<proteinExistence type="predicted"/>
<reference evidence="2 3" key="1">
    <citation type="submission" date="2018-06" db="EMBL/GenBank/DDBJ databases">
        <title>Whole genome sequencing of a novel hydrocarbon degrading bacterial strain, PW21 isolated from oil contaminated produced water sample.</title>
        <authorList>
            <person name="Nagkirti P."/>
            <person name="Shaikh A."/>
            <person name="Gowdaman V."/>
            <person name="Engineer A.E."/>
            <person name="Dagar S."/>
            <person name="Dhakephalkar P.K."/>
        </authorList>
    </citation>
    <scope>NUCLEOTIDE SEQUENCE [LARGE SCALE GENOMIC DNA]</scope>
    <source>
        <strain evidence="2 3">PW21</strain>
    </source>
</reference>
<sequence>MRLAFYGRTGPHPSPEGVARALAEQVEVAGAIARGGGHEIVVEFFDVGVARGAPLARRPRAAAMFLELADRAGRRFDGIVVGQAPDAVSGERCRGVVGPLLDHHGVVVLAPEPQLGDGPAEPGPLREPRRRDGLRRRLRRPAA</sequence>
<dbReference type="RefSeq" id="WP_146252104.1">
    <property type="nucleotide sequence ID" value="NZ_QKWH01000014.1"/>
</dbReference>
<comment type="caution">
    <text evidence="2">The sequence shown here is derived from an EMBL/GenBank/DDBJ whole genome shotgun (WGS) entry which is preliminary data.</text>
</comment>
<evidence type="ECO:0008006" key="4">
    <source>
        <dbReference type="Google" id="ProtNLM"/>
    </source>
</evidence>
<organism evidence="2 3">
    <name type="scientific">Xylanimonas oleitrophica</name>
    <dbReference type="NCBI Taxonomy" id="2607479"/>
    <lineage>
        <taxon>Bacteria</taxon>
        <taxon>Bacillati</taxon>
        <taxon>Actinomycetota</taxon>
        <taxon>Actinomycetes</taxon>
        <taxon>Micrococcales</taxon>
        <taxon>Promicromonosporaceae</taxon>
        <taxon>Xylanimonas</taxon>
    </lineage>
</organism>
<keyword evidence="3" id="KW-1185">Reference proteome</keyword>
<feature type="region of interest" description="Disordered" evidence="1">
    <location>
        <begin position="111"/>
        <end position="143"/>
    </location>
</feature>
<accession>A0A2W5YCP5</accession>
<protein>
    <recommendedName>
        <fullName evidence="4">Resolvase/invertase-type recombinase catalytic domain-containing protein</fullName>
    </recommendedName>
</protein>
<evidence type="ECO:0000313" key="2">
    <source>
        <dbReference type="EMBL" id="PZR51951.1"/>
    </source>
</evidence>
<evidence type="ECO:0000256" key="1">
    <source>
        <dbReference type="SAM" id="MobiDB-lite"/>
    </source>
</evidence>
<feature type="compositionally biased region" description="Basic residues" evidence="1">
    <location>
        <begin position="132"/>
        <end position="143"/>
    </location>
</feature>
<dbReference type="EMBL" id="QKWH01000014">
    <property type="protein sequence ID" value="PZR51951.1"/>
    <property type="molecule type" value="Genomic_DNA"/>
</dbReference>
<dbReference type="AlphaFoldDB" id="A0A2W5YCP5"/>